<accession>A0A176YDE6</accession>
<dbReference type="PANTHER" id="PTHR30034:SF6">
    <property type="entry name" value="YOP PROTEINS TRANSLOCATION PROTEIN Q"/>
    <property type="match status" value="1"/>
</dbReference>
<dbReference type="InterPro" id="IPR001543">
    <property type="entry name" value="FliN-like_C"/>
</dbReference>
<evidence type="ECO:0000313" key="4">
    <source>
        <dbReference type="Proteomes" id="UP000076959"/>
    </source>
</evidence>
<dbReference type="Gene3D" id="2.30.330.10">
    <property type="entry name" value="SpoA-like"/>
    <property type="match status" value="1"/>
</dbReference>
<organism evidence="3 4">
    <name type="scientific">Bradyrhizobium centrolobii</name>
    <dbReference type="NCBI Taxonomy" id="1505087"/>
    <lineage>
        <taxon>Bacteria</taxon>
        <taxon>Pseudomonadati</taxon>
        <taxon>Pseudomonadota</taxon>
        <taxon>Alphaproteobacteria</taxon>
        <taxon>Hyphomicrobiales</taxon>
        <taxon>Nitrobacteraceae</taxon>
        <taxon>Bradyrhizobium</taxon>
    </lineage>
</organism>
<dbReference type="GO" id="GO:0071978">
    <property type="term" value="P:bacterial-type flagellum-dependent swarming motility"/>
    <property type="evidence" value="ECO:0007669"/>
    <property type="project" value="TreeGrafter"/>
</dbReference>
<dbReference type="Pfam" id="PF01052">
    <property type="entry name" value="FliMN_C"/>
    <property type="match status" value="1"/>
</dbReference>
<keyword evidence="4" id="KW-1185">Reference proteome</keyword>
<dbReference type="PRINTS" id="PR00956">
    <property type="entry name" value="FLGMOTORFLIN"/>
</dbReference>
<dbReference type="NCBIfam" id="TIGR02551">
    <property type="entry name" value="SpaO_YscQ"/>
    <property type="match status" value="1"/>
</dbReference>
<dbReference type="GO" id="GO:0003774">
    <property type="term" value="F:cytoskeletal motor activity"/>
    <property type="evidence" value="ECO:0007669"/>
    <property type="project" value="InterPro"/>
</dbReference>
<comment type="similarity">
    <text evidence="1">Belongs to the FliN/MopA/SpaO family.</text>
</comment>
<dbReference type="InterPro" id="IPR036429">
    <property type="entry name" value="SpoA-like_sf"/>
</dbReference>
<dbReference type="PANTHER" id="PTHR30034">
    <property type="entry name" value="FLAGELLAR MOTOR SWITCH PROTEIN FLIM"/>
    <property type="match status" value="1"/>
</dbReference>
<dbReference type="GO" id="GO:0050918">
    <property type="term" value="P:positive chemotaxis"/>
    <property type="evidence" value="ECO:0007669"/>
    <property type="project" value="TreeGrafter"/>
</dbReference>
<dbReference type="GO" id="GO:0009425">
    <property type="term" value="C:bacterial-type flagellum basal body"/>
    <property type="evidence" value="ECO:0007669"/>
    <property type="project" value="InterPro"/>
</dbReference>
<dbReference type="STRING" id="1505087.AYJ54_24730"/>
<evidence type="ECO:0000256" key="1">
    <source>
        <dbReference type="ARBA" id="ARBA00009226"/>
    </source>
</evidence>
<dbReference type="SUPFAM" id="SSF101801">
    <property type="entry name" value="Surface presentation of antigens (SPOA)"/>
    <property type="match status" value="1"/>
</dbReference>
<sequence length="337" mass="36838">MSRDVVSWLNEIAAVRMPLPTRLGDRPLSVQMKRVVWQQEPSAIPMLDCFWGVGEETMVLSLPRPLVEGLISTLQSGLTLPSEPSCSLVLESALEPLLTGLEIRTQQNVQLIRVGQATRPGPYLEFEITYGASKGKARLFLFSPLDGPVPPAFRALGEVLGQVPRQRSKLFTELPIIVAAEIGSLRATAALLREARAGDALLPDVIPFARGQMFLTAGRLSAAADFVSDRLILRGPFRLQPYPLECAYMTTQSESQQPPSEADLDDLEITLVFECGRWSIALGALRNIGEGHVFELNRPVDGPVDIVANGRRIGRGDIIRIGDELGVRLRGRLAGND</sequence>
<gene>
    <name evidence="3" type="ORF">AYJ54_24730</name>
</gene>
<reference evidence="3 4" key="1">
    <citation type="submission" date="2016-03" db="EMBL/GenBank/DDBJ databases">
        <title>Draft Genome Sequence of the Strain BR 10245 (Bradyrhizobium sp.) isolated from nodules of Centrolobium paraense.</title>
        <authorList>
            <person name="Simoes-Araujo J.L.Sr."/>
            <person name="Barauna A.C."/>
            <person name="Silva K."/>
            <person name="Zilli J.E."/>
        </authorList>
    </citation>
    <scope>NUCLEOTIDE SEQUENCE [LARGE SCALE GENOMIC DNA]</scope>
    <source>
        <strain evidence="3 4">BR 10245</strain>
    </source>
</reference>
<comment type="caution">
    <text evidence="3">The sequence shown here is derived from an EMBL/GenBank/DDBJ whole genome shotgun (WGS) entry which is preliminary data.</text>
</comment>
<dbReference type="GO" id="GO:0030254">
    <property type="term" value="P:protein secretion by the type III secretion system"/>
    <property type="evidence" value="ECO:0007669"/>
    <property type="project" value="InterPro"/>
</dbReference>
<protein>
    <submittedName>
        <fullName evidence="3">Translocation protein</fullName>
    </submittedName>
</protein>
<dbReference type="InterPro" id="IPR013385">
    <property type="entry name" value="T3SS_SpaO/YscQ/SpaO"/>
</dbReference>
<evidence type="ECO:0000259" key="2">
    <source>
        <dbReference type="Pfam" id="PF01052"/>
    </source>
</evidence>
<feature type="domain" description="Flagellar motor switch protein FliN-like C-terminal" evidence="2">
    <location>
        <begin position="263"/>
        <end position="331"/>
    </location>
</feature>
<proteinExistence type="inferred from homology"/>
<dbReference type="Proteomes" id="UP000076959">
    <property type="component" value="Unassembled WGS sequence"/>
</dbReference>
<dbReference type="AlphaFoldDB" id="A0A176YDE6"/>
<dbReference type="EMBL" id="LUUB01000089">
    <property type="protein sequence ID" value="OAF03761.1"/>
    <property type="molecule type" value="Genomic_DNA"/>
</dbReference>
<evidence type="ECO:0000313" key="3">
    <source>
        <dbReference type="EMBL" id="OAF03761.1"/>
    </source>
</evidence>
<dbReference type="InterPro" id="IPR001172">
    <property type="entry name" value="FliN_T3SS_HrcQb"/>
</dbReference>
<name>A0A176YDE6_9BRAD</name>